<dbReference type="AlphaFoldDB" id="A0A9P6L3T6"/>
<gene>
    <name evidence="2" type="ORF">BJ322DRAFT_1023631</name>
</gene>
<feature type="region of interest" description="Disordered" evidence="1">
    <location>
        <begin position="104"/>
        <end position="127"/>
    </location>
</feature>
<dbReference type="EMBL" id="WIUZ02000015">
    <property type="protein sequence ID" value="KAF9780952.1"/>
    <property type="molecule type" value="Genomic_DNA"/>
</dbReference>
<comment type="caution">
    <text evidence="2">The sequence shown here is derived from an EMBL/GenBank/DDBJ whole genome shotgun (WGS) entry which is preliminary data.</text>
</comment>
<accession>A0A9P6L3T6</accession>
<sequence>MYPYLVGNNWANGFKTHNELTMYLLDVAIYGEGEALSACGKAREGVPAGSRGPTRFGNLIFDRLLMLVVKRVPEESYRLKLHNAGGQLSFRPATNHEATLKLSSSTNRLPSRTPARVIGGPRMPRRPALASVIHPDSRLEPSTPPNAAQSAHLPISQVTTQEFARSSVLSWGFLLNAHPTPQLSKKEEHCGIYLPTALPPNPISSQPVHQVPPTWTNQ</sequence>
<name>A0A9P6L3T6_9AGAM</name>
<feature type="region of interest" description="Disordered" evidence="1">
    <location>
        <begin position="198"/>
        <end position="218"/>
    </location>
</feature>
<reference evidence="2" key="1">
    <citation type="journal article" date="2020" name="Nat. Commun.">
        <title>Large-scale genome sequencing of mycorrhizal fungi provides insights into the early evolution of symbiotic traits.</title>
        <authorList>
            <person name="Miyauchi S."/>
            <person name="Kiss E."/>
            <person name="Kuo A."/>
            <person name="Drula E."/>
            <person name="Kohler A."/>
            <person name="Sanchez-Garcia M."/>
            <person name="Morin E."/>
            <person name="Andreopoulos B."/>
            <person name="Barry K.W."/>
            <person name="Bonito G."/>
            <person name="Buee M."/>
            <person name="Carver A."/>
            <person name="Chen C."/>
            <person name="Cichocki N."/>
            <person name="Clum A."/>
            <person name="Culley D."/>
            <person name="Crous P.W."/>
            <person name="Fauchery L."/>
            <person name="Girlanda M."/>
            <person name="Hayes R.D."/>
            <person name="Keri Z."/>
            <person name="LaButti K."/>
            <person name="Lipzen A."/>
            <person name="Lombard V."/>
            <person name="Magnuson J."/>
            <person name="Maillard F."/>
            <person name="Murat C."/>
            <person name="Nolan M."/>
            <person name="Ohm R.A."/>
            <person name="Pangilinan J."/>
            <person name="Pereira M.F."/>
            <person name="Perotto S."/>
            <person name="Peter M."/>
            <person name="Pfister S."/>
            <person name="Riley R."/>
            <person name="Sitrit Y."/>
            <person name="Stielow J.B."/>
            <person name="Szollosi G."/>
            <person name="Zifcakova L."/>
            <person name="Stursova M."/>
            <person name="Spatafora J.W."/>
            <person name="Tedersoo L."/>
            <person name="Vaario L.M."/>
            <person name="Yamada A."/>
            <person name="Yan M."/>
            <person name="Wang P."/>
            <person name="Xu J."/>
            <person name="Bruns T."/>
            <person name="Baldrian P."/>
            <person name="Vilgalys R."/>
            <person name="Dunand C."/>
            <person name="Henrissat B."/>
            <person name="Grigoriev I.V."/>
            <person name="Hibbett D."/>
            <person name="Nagy L.G."/>
            <person name="Martin F.M."/>
        </authorList>
    </citation>
    <scope>NUCLEOTIDE SEQUENCE</scope>
    <source>
        <strain evidence="2">UH-Tt-Lm1</strain>
    </source>
</reference>
<evidence type="ECO:0000256" key="1">
    <source>
        <dbReference type="SAM" id="MobiDB-lite"/>
    </source>
</evidence>
<feature type="compositionally biased region" description="Polar residues" evidence="1">
    <location>
        <begin position="203"/>
        <end position="218"/>
    </location>
</feature>
<keyword evidence="3" id="KW-1185">Reference proteome</keyword>
<protein>
    <submittedName>
        <fullName evidence="2">Uncharacterized protein</fullName>
    </submittedName>
</protein>
<dbReference type="Proteomes" id="UP000736335">
    <property type="component" value="Unassembled WGS sequence"/>
</dbReference>
<evidence type="ECO:0000313" key="3">
    <source>
        <dbReference type="Proteomes" id="UP000736335"/>
    </source>
</evidence>
<reference evidence="2" key="2">
    <citation type="submission" date="2020-11" db="EMBL/GenBank/DDBJ databases">
        <authorList>
            <consortium name="DOE Joint Genome Institute"/>
            <person name="Kuo A."/>
            <person name="Miyauchi S."/>
            <person name="Kiss E."/>
            <person name="Drula E."/>
            <person name="Kohler A."/>
            <person name="Sanchez-Garcia M."/>
            <person name="Andreopoulos B."/>
            <person name="Barry K.W."/>
            <person name="Bonito G."/>
            <person name="Buee M."/>
            <person name="Carver A."/>
            <person name="Chen C."/>
            <person name="Cichocki N."/>
            <person name="Clum A."/>
            <person name="Culley D."/>
            <person name="Crous P.W."/>
            <person name="Fauchery L."/>
            <person name="Girlanda M."/>
            <person name="Hayes R."/>
            <person name="Keri Z."/>
            <person name="Labutti K."/>
            <person name="Lipzen A."/>
            <person name="Lombard V."/>
            <person name="Magnuson J."/>
            <person name="Maillard F."/>
            <person name="Morin E."/>
            <person name="Murat C."/>
            <person name="Nolan M."/>
            <person name="Ohm R."/>
            <person name="Pangilinan J."/>
            <person name="Pereira M."/>
            <person name="Perotto S."/>
            <person name="Peter M."/>
            <person name="Riley R."/>
            <person name="Sitrit Y."/>
            <person name="Stielow B."/>
            <person name="Szollosi G."/>
            <person name="Zifcakova L."/>
            <person name="Stursova M."/>
            <person name="Spatafora J.W."/>
            <person name="Tedersoo L."/>
            <person name="Vaario L.-M."/>
            <person name="Yamada A."/>
            <person name="Yan M."/>
            <person name="Wang P."/>
            <person name="Xu J."/>
            <person name="Bruns T."/>
            <person name="Baldrian P."/>
            <person name="Vilgalys R."/>
            <person name="Henrissat B."/>
            <person name="Grigoriev I.V."/>
            <person name="Hibbett D."/>
            <person name="Nagy L.G."/>
            <person name="Martin F.M."/>
        </authorList>
    </citation>
    <scope>NUCLEOTIDE SEQUENCE</scope>
    <source>
        <strain evidence="2">UH-Tt-Lm1</strain>
    </source>
</reference>
<evidence type="ECO:0000313" key="2">
    <source>
        <dbReference type="EMBL" id="KAF9780952.1"/>
    </source>
</evidence>
<proteinExistence type="predicted"/>
<organism evidence="2 3">
    <name type="scientific">Thelephora terrestris</name>
    <dbReference type="NCBI Taxonomy" id="56493"/>
    <lineage>
        <taxon>Eukaryota</taxon>
        <taxon>Fungi</taxon>
        <taxon>Dikarya</taxon>
        <taxon>Basidiomycota</taxon>
        <taxon>Agaricomycotina</taxon>
        <taxon>Agaricomycetes</taxon>
        <taxon>Thelephorales</taxon>
        <taxon>Thelephoraceae</taxon>
        <taxon>Thelephora</taxon>
    </lineage>
</organism>